<dbReference type="PROSITE" id="PS50878">
    <property type="entry name" value="RT_POL"/>
    <property type="match status" value="1"/>
</dbReference>
<evidence type="ECO:0000259" key="1">
    <source>
        <dbReference type="PROSITE" id="PS50878"/>
    </source>
</evidence>
<reference evidence="2 3" key="1">
    <citation type="journal article" date="2022" name="G3 (Bethesda)">
        <title>Whole-genome sequence and methylome profiling of the almond [Prunus dulcis (Mill.) D.A. Webb] cultivar 'Nonpareil'.</title>
        <authorList>
            <person name="D'Amico-Willman K.M."/>
            <person name="Ouma W.Z."/>
            <person name="Meulia T."/>
            <person name="Sideli G.M."/>
            <person name="Gradziel T.M."/>
            <person name="Fresnedo-Ramirez J."/>
        </authorList>
    </citation>
    <scope>NUCLEOTIDE SEQUENCE [LARGE SCALE GENOMIC DNA]</scope>
    <source>
        <strain evidence="2">Clone GOH B32 T37-40</strain>
    </source>
</reference>
<dbReference type="AlphaFoldDB" id="A0AAD4Z696"/>
<dbReference type="Proteomes" id="UP001054821">
    <property type="component" value="Chromosome 4"/>
</dbReference>
<accession>A0AAD4Z696</accession>
<proteinExistence type="predicted"/>
<dbReference type="PANTHER" id="PTHR33116">
    <property type="entry name" value="REVERSE TRANSCRIPTASE ZINC-BINDING DOMAIN-CONTAINING PROTEIN-RELATED-RELATED"/>
    <property type="match status" value="1"/>
</dbReference>
<evidence type="ECO:0000313" key="2">
    <source>
        <dbReference type="EMBL" id="KAI5334420.1"/>
    </source>
</evidence>
<dbReference type="InterPro" id="IPR026960">
    <property type="entry name" value="RVT-Znf"/>
</dbReference>
<dbReference type="PANTHER" id="PTHR33116:SF86">
    <property type="entry name" value="REVERSE TRANSCRIPTASE DOMAIN-CONTAINING PROTEIN"/>
    <property type="match status" value="1"/>
</dbReference>
<feature type="domain" description="Reverse transcriptase" evidence="1">
    <location>
        <begin position="250"/>
        <end position="531"/>
    </location>
</feature>
<dbReference type="CDD" id="cd01650">
    <property type="entry name" value="RT_nLTR_like"/>
    <property type="match status" value="1"/>
</dbReference>
<comment type="caution">
    <text evidence="2">The sequence shown here is derived from an EMBL/GenBank/DDBJ whole genome shotgun (WGS) entry which is preliminary data.</text>
</comment>
<evidence type="ECO:0000313" key="3">
    <source>
        <dbReference type="Proteomes" id="UP001054821"/>
    </source>
</evidence>
<dbReference type="EMBL" id="JAJFAZ020000004">
    <property type="protein sequence ID" value="KAI5334420.1"/>
    <property type="molecule type" value="Genomic_DNA"/>
</dbReference>
<protein>
    <recommendedName>
        <fullName evidence="1">Reverse transcriptase domain-containing protein</fullName>
    </recommendedName>
</protein>
<name>A0AAD4Z696_PRUDU</name>
<dbReference type="Pfam" id="PF13966">
    <property type="entry name" value="zf-RVT"/>
    <property type="match status" value="1"/>
</dbReference>
<sequence>MPLSNRHHISARGLKRSLDPAVPQCLCISKEKTKRWVLLPGSAMDISYALIRHLQQWNSNTLGHLRKRKARILSRLAGIQKALCNGPNPFLSRLELSLIDEFNCLLEQEVLFWQQKSRIQWLQEGDRNTKFFHMTTVIRRRRNKIERLRNKEGVWVEDAAQMKGLEVTYLANLFSQSSCLPTNITIPNLFPKVNSLDLHGLLRPVTAEEIKASLFNIGSLKAPGVDGFPASFYQFNWDICAPDIVDMVLKVFQDCLIPKYLNYTLITLVPKVEYPSSMLQFRPISLCCTLYKIISKIIVSRLRPLMNQWISPNQVSFVPGRHITDNILIAQEMMYKIRVSKGKKGFFAWKIDLSKAYDCLSWKFIESILEGLELPAHYIKLIMSCVNSVRYQVCVNGELTEAFLPSNGIRQGDPLSPCLFVLCSEKLSHIIFDSMNRNFWKPVKTSQSGPVVSHLFFADDLVLFAEASIKQARVMKSYLDLFCQASGQSVNFDKSAIFCSPNTNRELAREISGIYGSPLTDNLGRYLGMPLLHSRVTKGTFMGIVDKVHKRLASWKSKLLSFAGRTTLIQAVMSAMPVYAMQTAKLPMSTCEELDKLNRNFFWGGTDAKHKVHLCQWDLVCRPKNKGGLGLKVSANLNQALLAKIGWRIHNNDQGLWVKMFEDKYLKGQSILNPSLLCKKDGSSTWKGIMYGAQLLRQGMSWRLGRGDKALFWKDHWLHEGPLLHHEGVLNAVEQDCTVDSFFKNRWWDIDKLRGVVIEEDVQKIINFPIRAGRNLQDTQIWSATSDGMFSVKSAYGLLFKNYGRSDLSLDILWKLRIPPNLKIFFWLVLQGRILTNEQRVRRQLTSDPACSFCDRFSKSIVHLLRDCPGAKDVWRVVGLPRKVSALSHADVKPWLVGNLGAKAFWGVDIPWHTCWFIWKWRNHMIFTEQKELPNCPQKIIQFAVNDWLHSINCVKANSTKIQVELSWVHPGIGAFKLNVDGTCKPWSRAIGDGGVIHDSLVVARGISILVIDMDSALVVHLMKSPNTFGGHPLAGMLASCWDFIKLLLDCDL</sequence>
<dbReference type="Pfam" id="PF00078">
    <property type="entry name" value="RVT_1"/>
    <property type="match status" value="1"/>
</dbReference>
<gene>
    <name evidence="2" type="ORF">L3X38_024553</name>
</gene>
<dbReference type="InterPro" id="IPR000477">
    <property type="entry name" value="RT_dom"/>
</dbReference>
<organism evidence="2 3">
    <name type="scientific">Prunus dulcis</name>
    <name type="common">Almond</name>
    <name type="synonym">Amygdalus dulcis</name>
    <dbReference type="NCBI Taxonomy" id="3755"/>
    <lineage>
        <taxon>Eukaryota</taxon>
        <taxon>Viridiplantae</taxon>
        <taxon>Streptophyta</taxon>
        <taxon>Embryophyta</taxon>
        <taxon>Tracheophyta</taxon>
        <taxon>Spermatophyta</taxon>
        <taxon>Magnoliopsida</taxon>
        <taxon>eudicotyledons</taxon>
        <taxon>Gunneridae</taxon>
        <taxon>Pentapetalae</taxon>
        <taxon>rosids</taxon>
        <taxon>fabids</taxon>
        <taxon>Rosales</taxon>
        <taxon>Rosaceae</taxon>
        <taxon>Amygdaloideae</taxon>
        <taxon>Amygdaleae</taxon>
        <taxon>Prunus</taxon>
    </lineage>
</organism>
<keyword evidence="3" id="KW-1185">Reference proteome</keyword>